<dbReference type="Proteomes" id="UP000007306">
    <property type="component" value="Chromosome 10"/>
</dbReference>
<dbReference type="PANTHER" id="PTHR23155:SF1230">
    <property type="entry name" value="OS09G0517200 PROTEIN"/>
    <property type="match status" value="1"/>
</dbReference>
<dbReference type="PANTHER" id="PTHR23155">
    <property type="entry name" value="DISEASE RESISTANCE PROTEIN RP"/>
    <property type="match status" value="1"/>
</dbReference>
<proteinExistence type="predicted"/>
<evidence type="ECO:0000313" key="5">
    <source>
        <dbReference type="Proteomes" id="UP000007306"/>
    </source>
</evidence>
<keyword evidence="2" id="KW-0812">Transmembrane</keyword>
<evidence type="ECO:0000259" key="3">
    <source>
        <dbReference type="Pfam" id="PF23559"/>
    </source>
</evidence>
<accession>I1QTU7</accession>
<sequence length="347" mass="39489">MGCCRPHLRPDLGEGLEGRGGADALPPRRGVEGRGIGEGKRWRLQSCKLKLQSAFPLSAKISDGHRMRAYTKRKVVWPWWALALLEFLSLGQQYFIVIDDMREELWCDTEHAFPADDGVSSRIVVTTNIQSIANACSTAEGYVYKMGKLNTEYSKGNHSIRRKRLLRRWLAEGLVKRQPHPRLGDSAVESFKMLMDQNIVQPVDVSNNKGVKTCQLPGMMLEFIMHRSISEGFITIFRGEDEMLLLPDQYAVRCLSVQCRSTAAANIGLERNDLSLLRSLTVSGEVCRDFLDFKEYKLLQVLDLEECDGLMDGHLDGIYLLIIISHFLEIYDISRVKLFVYDFPRNI</sequence>
<dbReference type="AlphaFoldDB" id="I1QTU7"/>
<dbReference type="HOGENOM" id="CLU_800182_0_0_1"/>
<protein>
    <recommendedName>
        <fullName evidence="3">Disease resistance protein winged helix domain-containing protein</fullName>
    </recommendedName>
</protein>
<feature type="transmembrane region" description="Helical" evidence="2">
    <location>
        <begin position="75"/>
        <end position="95"/>
    </location>
</feature>
<organism evidence="4 5">
    <name type="scientific">Oryza glaberrima</name>
    <name type="common">African rice</name>
    <dbReference type="NCBI Taxonomy" id="4538"/>
    <lineage>
        <taxon>Eukaryota</taxon>
        <taxon>Viridiplantae</taxon>
        <taxon>Streptophyta</taxon>
        <taxon>Embryophyta</taxon>
        <taxon>Tracheophyta</taxon>
        <taxon>Spermatophyta</taxon>
        <taxon>Magnoliopsida</taxon>
        <taxon>Liliopsida</taxon>
        <taxon>Poales</taxon>
        <taxon>Poaceae</taxon>
        <taxon>BOP clade</taxon>
        <taxon>Oryzoideae</taxon>
        <taxon>Oryzeae</taxon>
        <taxon>Oryzinae</taxon>
        <taxon>Oryza</taxon>
    </lineage>
</organism>
<keyword evidence="2" id="KW-0472">Membrane</keyword>
<keyword evidence="5" id="KW-1185">Reference proteome</keyword>
<name>I1QTU7_ORYGL</name>
<dbReference type="EnsemblPlants" id="ORGLA10G0063000.1">
    <property type="protein sequence ID" value="ORGLA10G0063000.1"/>
    <property type="gene ID" value="ORGLA10G0063000"/>
</dbReference>
<reference evidence="4 5" key="2">
    <citation type="submission" date="2018-04" db="EMBL/GenBank/DDBJ databases">
        <title>OglaRS2 (Oryza glaberrima Reference Sequence Version 2).</title>
        <authorList>
            <person name="Zhang J."/>
            <person name="Kudrna D."/>
            <person name="Lee S."/>
            <person name="Talag J."/>
            <person name="Rajasekar S."/>
            <person name="Wing R.A."/>
        </authorList>
    </citation>
    <scope>NUCLEOTIDE SEQUENCE [LARGE SCALE GENOMIC DNA]</scope>
    <source>
        <strain evidence="4 5">cv. IRGC 96717</strain>
    </source>
</reference>
<dbReference type="InterPro" id="IPR044974">
    <property type="entry name" value="Disease_R_plants"/>
</dbReference>
<evidence type="ECO:0000256" key="2">
    <source>
        <dbReference type="SAM" id="Phobius"/>
    </source>
</evidence>
<feature type="domain" description="Disease resistance protein winged helix" evidence="3">
    <location>
        <begin position="157"/>
        <end position="224"/>
    </location>
</feature>
<reference evidence="4" key="1">
    <citation type="submission" date="2015-06" db="UniProtKB">
        <authorList>
            <consortium name="EnsemblPlants"/>
        </authorList>
    </citation>
    <scope>IDENTIFICATION</scope>
</reference>
<dbReference type="GO" id="GO:0098542">
    <property type="term" value="P:defense response to other organism"/>
    <property type="evidence" value="ECO:0007669"/>
    <property type="project" value="TreeGrafter"/>
</dbReference>
<evidence type="ECO:0000256" key="1">
    <source>
        <dbReference type="SAM" id="MobiDB-lite"/>
    </source>
</evidence>
<dbReference type="Pfam" id="PF23559">
    <property type="entry name" value="WHD_DRP"/>
    <property type="match status" value="1"/>
</dbReference>
<evidence type="ECO:0000313" key="4">
    <source>
        <dbReference type="EnsemblPlants" id="ORGLA10G0063000.1"/>
    </source>
</evidence>
<dbReference type="Gramene" id="ORGLA10G0063000.1">
    <property type="protein sequence ID" value="ORGLA10G0063000.1"/>
    <property type="gene ID" value="ORGLA10G0063000"/>
</dbReference>
<feature type="region of interest" description="Disordered" evidence="1">
    <location>
        <begin position="14"/>
        <end position="34"/>
    </location>
</feature>
<dbReference type="InterPro" id="IPR058922">
    <property type="entry name" value="WHD_DRP"/>
</dbReference>
<keyword evidence="2" id="KW-1133">Transmembrane helix</keyword>